<dbReference type="InterPro" id="IPR013103">
    <property type="entry name" value="RVT_2"/>
</dbReference>
<evidence type="ECO:0000313" key="14">
    <source>
        <dbReference type="Proteomes" id="UP000434957"/>
    </source>
</evidence>
<evidence type="ECO:0000256" key="1">
    <source>
        <dbReference type="ARBA" id="ARBA00022722"/>
    </source>
</evidence>
<keyword evidence="9" id="KW-0233">DNA recombination</keyword>
<dbReference type="InterPro" id="IPR043502">
    <property type="entry name" value="DNA/RNA_pol_sf"/>
</dbReference>
<evidence type="ECO:0000256" key="5">
    <source>
        <dbReference type="ARBA" id="ARBA00022842"/>
    </source>
</evidence>
<dbReference type="GO" id="GO:0003887">
    <property type="term" value="F:DNA-directed DNA polymerase activity"/>
    <property type="evidence" value="ECO:0007669"/>
    <property type="project" value="UniProtKB-KW"/>
</dbReference>
<keyword evidence="10" id="KW-0511">Multifunctional enzyme</keyword>
<dbReference type="GO" id="GO:0004519">
    <property type="term" value="F:endonuclease activity"/>
    <property type="evidence" value="ECO:0007669"/>
    <property type="project" value="UniProtKB-KW"/>
</dbReference>
<dbReference type="GO" id="GO:0016787">
    <property type="term" value="F:hydrolase activity"/>
    <property type="evidence" value="ECO:0007669"/>
    <property type="project" value="UniProtKB-KW"/>
</dbReference>
<evidence type="ECO:0000256" key="3">
    <source>
        <dbReference type="ARBA" id="ARBA00022759"/>
    </source>
</evidence>
<evidence type="ECO:0000256" key="7">
    <source>
        <dbReference type="ARBA" id="ARBA00022918"/>
    </source>
</evidence>
<keyword evidence="1" id="KW-0540">Nuclease</keyword>
<evidence type="ECO:0000256" key="10">
    <source>
        <dbReference type="ARBA" id="ARBA00023268"/>
    </source>
</evidence>
<reference evidence="13 14" key="1">
    <citation type="submission" date="2018-08" db="EMBL/GenBank/DDBJ databases">
        <title>Genomic investigation of the strawberry pathogen Phytophthora fragariae indicates pathogenicity is determined by transcriptional variation in three key races.</title>
        <authorList>
            <person name="Adams T.M."/>
            <person name="Armitage A.D."/>
            <person name="Sobczyk M.K."/>
            <person name="Bates H.J."/>
            <person name="Dunwell J.M."/>
            <person name="Nellist C.F."/>
            <person name="Harrison R.J."/>
        </authorList>
    </citation>
    <scope>NUCLEOTIDE SEQUENCE [LARGE SCALE GENOMIC DNA]</scope>
    <source>
        <strain evidence="13 14">SCRP333</strain>
    </source>
</reference>
<dbReference type="PANTHER" id="PTHR42648">
    <property type="entry name" value="TRANSPOSASE, PUTATIVE-RELATED"/>
    <property type="match status" value="1"/>
</dbReference>
<dbReference type="EMBL" id="QXFT01002296">
    <property type="protein sequence ID" value="KAE9300539.1"/>
    <property type="molecule type" value="Genomic_DNA"/>
</dbReference>
<dbReference type="InterPro" id="IPR039537">
    <property type="entry name" value="Retrotran_Ty1/copia-like"/>
</dbReference>
<evidence type="ECO:0000256" key="9">
    <source>
        <dbReference type="ARBA" id="ARBA00023172"/>
    </source>
</evidence>
<dbReference type="GO" id="GO:0003964">
    <property type="term" value="F:RNA-directed DNA polymerase activity"/>
    <property type="evidence" value="ECO:0007669"/>
    <property type="project" value="UniProtKB-KW"/>
</dbReference>
<dbReference type="Pfam" id="PF07727">
    <property type="entry name" value="RVT_2"/>
    <property type="match status" value="1"/>
</dbReference>
<keyword evidence="2" id="KW-0479">Metal-binding</keyword>
<keyword evidence="6" id="KW-0229">DNA integration</keyword>
<dbReference type="InterPro" id="IPR036397">
    <property type="entry name" value="RNaseH_sf"/>
</dbReference>
<feature type="domain" description="Integrase catalytic" evidence="12">
    <location>
        <begin position="1"/>
        <end position="139"/>
    </location>
</feature>
<accession>A0A6A4D1J5</accession>
<dbReference type="GO" id="GO:0006310">
    <property type="term" value="P:DNA recombination"/>
    <property type="evidence" value="ECO:0007669"/>
    <property type="project" value="UniProtKB-KW"/>
</dbReference>
<sequence length="741" mass="83804">MFVLKWLGYTHVYFIKTKDETLSCFRKFLAVMKNRKDTRRIRLLHTDNGGEFIDTAFEAERAQAGIERHYSEPDVHYQSGVAERTNRTIIEPARTMFIHSGLPHNLWEYAVRAAVHMRNRVVSRSDTTTTPYAKYHGKQPDLADSHIFGEKVTVLLPLAKRSTLFKFRPVGQRGFFVGHDDQRKGYFIYVREGGARIVHSCDVKFLGSPVRLPALQHPGLPLIPLPEIDVTPTRPAPMRGRPADSPSALPDDAHARSSGVDPLPAAPDHASIRGRNADSVPTELVEAINGSTELTRRRRSERISSRNIGAAFLVMGDVSLEPLTLEEARRSPQWTEWKKAILAEIEALRANGTFTVVTPPAGAHVIGTTMNFRVKRHADGRVDRLRARICAQGFQEIYMIDFVDTYAPVARLISIRVFLAECNQSGIHIRQGDVPTAFVKANLREVIYVKQPKGFEEGEPGQVWLLHKALYGLKQAGREWYIELDEFLRSQGLVPTREDPCVHKHPAKLLVVLVYVDDILIGYKNEEDMRELMNALEVKYGIKDLGELSWFLGMHVTRDFERGVMKIDQEQYAIEVCERFTMDNCRPGETAMDQSVVLYPGDSEEELATRVPYKQAVGAPLYLSRVTRPDIAFAVNQVAAHAARPTVTHWHAVKKIVRYVWGTRSMALVYQRDVHAPRIKVYTDADWANNILDRKSISDVLPQVHGCTVHWSCKRQTVVAKSSTAAEFISCSMGVEEVIWI</sequence>
<proteinExistence type="predicted"/>
<evidence type="ECO:0000256" key="6">
    <source>
        <dbReference type="ARBA" id="ARBA00022908"/>
    </source>
</evidence>
<dbReference type="Gene3D" id="3.30.420.10">
    <property type="entry name" value="Ribonuclease H-like superfamily/Ribonuclease H"/>
    <property type="match status" value="1"/>
</dbReference>
<dbReference type="PROSITE" id="PS50994">
    <property type="entry name" value="INTEGRASE"/>
    <property type="match status" value="1"/>
</dbReference>
<evidence type="ECO:0000256" key="4">
    <source>
        <dbReference type="ARBA" id="ARBA00022801"/>
    </source>
</evidence>
<keyword evidence="5" id="KW-0460">Magnesium</keyword>
<dbReference type="Proteomes" id="UP000434957">
    <property type="component" value="Unassembled WGS sequence"/>
</dbReference>
<dbReference type="CDD" id="cd09272">
    <property type="entry name" value="RNase_HI_RT_Ty1"/>
    <property type="match status" value="1"/>
</dbReference>
<comment type="caution">
    <text evidence="13">The sequence shown here is derived from an EMBL/GenBank/DDBJ whole genome shotgun (WGS) entry which is preliminary data.</text>
</comment>
<dbReference type="InterPro" id="IPR001584">
    <property type="entry name" value="Integrase_cat-core"/>
</dbReference>
<dbReference type="AlphaFoldDB" id="A0A6A4D1J5"/>
<protein>
    <recommendedName>
        <fullName evidence="12">Integrase catalytic domain-containing protein</fullName>
    </recommendedName>
</protein>
<evidence type="ECO:0000313" key="13">
    <source>
        <dbReference type="EMBL" id="KAE9300539.1"/>
    </source>
</evidence>
<feature type="region of interest" description="Disordered" evidence="11">
    <location>
        <begin position="226"/>
        <end position="278"/>
    </location>
</feature>
<dbReference type="InterPro" id="IPR012337">
    <property type="entry name" value="RNaseH-like_sf"/>
</dbReference>
<name>A0A6A4D1J5_9STRA</name>
<dbReference type="SUPFAM" id="SSF56672">
    <property type="entry name" value="DNA/RNA polymerases"/>
    <property type="match status" value="1"/>
</dbReference>
<keyword evidence="8" id="KW-0548">Nucleotidyltransferase</keyword>
<gene>
    <name evidence="13" type="ORF">PR003_g22734</name>
</gene>
<dbReference type="SUPFAM" id="SSF53098">
    <property type="entry name" value="Ribonuclease H-like"/>
    <property type="match status" value="1"/>
</dbReference>
<evidence type="ECO:0000259" key="12">
    <source>
        <dbReference type="PROSITE" id="PS50994"/>
    </source>
</evidence>
<keyword evidence="4" id="KW-0378">Hydrolase</keyword>
<dbReference type="GO" id="GO:0015074">
    <property type="term" value="P:DNA integration"/>
    <property type="evidence" value="ECO:0007669"/>
    <property type="project" value="UniProtKB-KW"/>
</dbReference>
<evidence type="ECO:0000256" key="2">
    <source>
        <dbReference type="ARBA" id="ARBA00022723"/>
    </source>
</evidence>
<keyword evidence="8" id="KW-0808">Transferase</keyword>
<organism evidence="13 14">
    <name type="scientific">Phytophthora rubi</name>
    <dbReference type="NCBI Taxonomy" id="129364"/>
    <lineage>
        <taxon>Eukaryota</taxon>
        <taxon>Sar</taxon>
        <taxon>Stramenopiles</taxon>
        <taxon>Oomycota</taxon>
        <taxon>Peronosporomycetes</taxon>
        <taxon>Peronosporales</taxon>
        <taxon>Peronosporaceae</taxon>
        <taxon>Phytophthora</taxon>
    </lineage>
</organism>
<keyword evidence="3" id="KW-0255">Endonuclease</keyword>
<evidence type="ECO:0000256" key="11">
    <source>
        <dbReference type="SAM" id="MobiDB-lite"/>
    </source>
</evidence>
<evidence type="ECO:0000256" key="8">
    <source>
        <dbReference type="ARBA" id="ARBA00022932"/>
    </source>
</evidence>
<keyword evidence="14" id="KW-1185">Reference proteome</keyword>
<dbReference type="InterPro" id="IPR057670">
    <property type="entry name" value="SH3_retrovirus"/>
</dbReference>
<dbReference type="GO" id="GO:0003676">
    <property type="term" value="F:nucleic acid binding"/>
    <property type="evidence" value="ECO:0007669"/>
    <property type="project" value="InterPro"/>
</dbReference>
<dbReference type="PANTHER" id="PTHR42648:SF11">
    <property type="entry name" value="TRANSPOSON TY4-P GAG-POL POLYPROTEIN"/>
    <property type="match status" value="1"/>
</dbReference>
<keyword evidence="7" id="KW-0695">RNA-directed DNA polymerase</keyword>
<dbReference type="Pfam" id="PF25597">
    <property type="entry name" value="SH3_retrovirus"/>
    <property type="match status" value="1"/>
</dbReference>
<keyword evidence="8" id="KW-0239">DNA-directed DNA polymerase</keyword>
<dbReference type="GO" id="GO:0046872">
    <property type="term" value="F:metal ion binding"/>
    <property type="evidence" value="ECO:0007669"/>
    <property type="project" value="UniProtKB-KW"/>
</dbReference>